<evidence type="ECO:0000259" key="2">
    <source>
        <dbReference type="PROSITE" id="PS50989"/>
    </source>
</evidence>
<dbReference type="InterPro" id="IPR029045">
    <property type="entry name" value="ClpP/crotonase-like_dom_sf"/>
</dbReference>
<evidence type="ECO:0000259" key="1">
    <source>
        <dbReference type="PROSITE" id="PS50980"/>
    </source>
</evidence>
<evidence type="ECO:0000313" key="3">
    <source>
        <dbReference type="EMBL" id="GAF83301.1"/>
    </source>
</evidence>
<gene>
    <name evidence="3" type="ORF">S01H1_09343</name>
</gene>
<feature type="domain" description="CoA carboxyltransferase N-terminal" evidence="1">
    <location>
        <begin position="1"/>
        <end position="81"/>
    </location>
</feature>
<name>X0T7I7_9ZZZZ</name>
<dbReference type="EMBL" id="BARS01004779">
    <property type="protein sequence ID" value="GAF83301.1"/>
    <property type="molecule type" value="Genomic_DNA"/>
</dbReference>
<dbReference type="InterPro" id="IPR034733">
    <property type="entry name" value="AcCoA_carboxyl_beta"/>
</dbReference>
<dbReference type="AlphaFoldDB" id="X0T7I7"/>
<dbReference type="PROSITE" id="PS50980">
    <property type="entry name" value="COA_CT_NTER"/>
    <property type="match status" value="1"/>
</dbReference>
<dbReference type="InterPro" id="IPR011762">
    <property type="entry name" value="COA_CT_N"/>
</dbReference>
<dbReference type="GO" id="GO:0004658">
    <property type="term" value="F:propionyl-CoA carboxylase activity"/>
    <property type="evidence" value="ECO:0007669"/>
    <property type="project" value="TreeGrafter"/>
</dbReference>
<dbReference type="PANTHER" id="PTHR43842:SF2">
    <property type="entry name" value="PROPIONYL-COA CARBOXYLASE BETA CHAIN, MITOCHONDRIAL"/>
    <property type="match status" value="1"/>
</dbReference>
<dbReference type="Pfam" id="PF01039">
    <property type="entry name" value="Carboxyl_trans"/>
    <property type="match status" value="1"/>
</dbReference>
<reference evidence="3" key="1">
    <citation type="journal article" date="2014" name="Front. Microbiol.">
        <title>High frequency of phylogenetically diverse reductive dehalogenase-homologous genes in deep subseafloor sedimentary metagenomes.</title>
        <authorList>
            <person name="Kawai M."/>
            <person name="Futagami T."/>
            <person name="Toyoda A."/>
            <person name="Takaki Y."/>
            <person name="Nishi S."/>
            <person name="Hori S."/>
            <person name="Arai W."/>
            <person name="Tsubouchi T."/>
            <person name="Morono Y."/>
            <person name="Uchiyama I."/>
            <person name="Ito T."/>
            <person name="Fujiyama A."/>
            <person name="Inagaki F."/>
            <person name="Takami H."/>
        </authorList>
    </citation>
    <scope>NUCLEOTIDE SEQUENCE</scope>
    <source>
        <strain evidence="3">Expedition CK06-06</strain>
    </source>
</reference>
<proteinExistence type="predicted"/>
<dbReference type="InterPro" id="IPR051047">
    <property type="entry name" value="AccD/PCCB"/>
</dbReference>
<dbReference type="SUPFAM" id="SSF52096">
    <property type="entry name" value="ClpP/crotonase"/>
    <property type="match status" value="1"/>
</dbReference>
<dbReference type="PANTHER" id="PTHR43842">
    <property type="entry name" value="PROPIONYL-COA CARBOXYLASE BETA CHAIN"/>
    <property type="match status" value="1"/>
</dbReference>
<dbReference type="PROSITE" id="PS50989">
    <property type="entry name" value="COA_CT_CTER"/>
    <property type="match status" value="1"/>
</dbReference>
<protein>
    <recommendedName>
        <fullName evidence="4">CoA carboxyltransferase C-terminal domain-containing protein</fullName>
    </recommendedName>
</protein>
<sequence length="338" mass="37366">LSDFVPMVKGKCFMGLGGPALVKMTIKEDVTEDELGGSKVHCEISGCGDLEVNSDEECIKAIKQYLSFFPQNCDQKPRQAEWTGDPTALIGDGILDVIPDNRREAYDMHDLINYIVDDGYFFEIKPKWGRNIVVGFGRIGGYPVGILGNNPMFYGGVIDIDAADKAARFIWLCDAFNIPLLFLADVPGYMVGSKAEKSGIIRHGAKMIHAVSEATVPKLTVIVRKAYGAGYYGMCGRAYDPDLLIAYPGAEISVMGPEGMVSIFARKELAVAENPAEMVERLAQEIRPQISINKTAVLGIIDDVIDPRETRRVLFRALEFTKDKKIFRHPRKHGVYPV</sequence>
<evidence type="ECO:0008006" key="4">
    <source>
        <dbReference type="Google" id="ProtNLM"/>
    </source>
</evidence>
<organism evidence="3">
    <name type="scientific">marine sediment metagenome</name>
    <dbReference type="NCBI Taxonomy" id="412755"/>
    <lineage>
        <taxon>unclassified sequences</taxon>
        <taxon>metagenomes</taxon>
        <taxon>ecological metagenomes</taxon>
    </lineage>
</organism>
<dbReference type="Gene3D" id="3.90.226.10">
    <property type="entry name" value="2-enoyl-CoA Hydratase, Chain A, domain 1"/>
    <property type="match status" value="2"/>
</dbReference>
<feature type="domain" description="CoA carboxyltransferase C-terminal" evidence="2">
    <location>
        <begin position="90"/>
        <end position="332"/>
    </location>
</feature>
<feature type="non-terminal residue" evidence="3">
    <location>
        <position position="1"/>
    </location>
</feature>
<comment type="caution">
    <text evidence="3">The sequence shown here is derived from an EMBL/GenBank/DDBJ whole genome shotgun (WGS) entry which is preliminary data.</text>
</comment>
<accession>X0T7I7</accession>
<dbReference type="InterPro" id="IPR011763">
    <property type="entry name" value="COA_CT_C"/>
</dbReference>